<accession>A0A1N7SNQ2</accession>
<name>A0A1N7SNQ2_9BURK</name>
<dbReference type="STRING" id="1247936.BN2475_1050032"/>
<proteinExistence type="predicted"/>
<evidence type="ECO:0000259" key="1">
    <source>
        <dbReference type="PROSITE" id="PS50995"/>
    </source>
</evidence>
<keyword evidence="3" id="KW-1185">Reference proteome</keyword>
<dbReference type="GO" id="GO:0003700">
    <property type="term" value="F:DNA-binding transcription factor activity"/>
    <property type="evidence" value="ECO:0007669"/>
    <property type="project" value="InterPro"/>
</dbReference>
<dbReference type="SUPFAM" id="SSF46785">
    <property type="entry name" value="Winged helix' DNA-binding domain"/>
    <property type="match status" value="1"/>
</dbReference>
<dbReference type="AlphaFoldDB" id="A0A1N7SNQ2"/>
<dbReference type="Proteomes" id="UP000187012">
    <property type="component" value="Unassembled WGS sequence"/>
</dbReference>
<evidence type="ECO:0000313" key="3">
    <source>
        <dbReference type="Proteomes" id="UP000187012"/>
    </source>
</evidence>
<dbReference type="InterPro" id="IPR000835">
    <property type="entry name" value="HTH_MarR-typ"/>
</dbReference>
<organism evidence="2 3">
    <name type="scientific">Paraburkholderia ribeironis</name>
    <dbReference type="NCBI Taxonomy" id="1247936"/>
    <lineage>
        <taxon>Bacteria</taxon>
        <taxon>Pseudomonadati</taxon>
        <taxon>Pseudomonadota</taxon>
        <taxon>Betaproteobacteria</taxon>
        <taxon>Burkholderiales</taxon>
        <taxon>Burkholderiaceae</taxon>
        <taxon>Paraburkholderia</taxon>
    </lineage>
</organism>
<dbReference type="Pfam" id="PF12802">
    <property type="entry name" value="MarR_2"/>
    <property type="match status" value="1"/>
</dbReference>
<gene>
    <name evidence="2" type="ORF">BN2475_1050032</name>
</gene>
<dbReference type="EMBL" id="CYGX02000105">
    <property type="protein sequence ID" value="SIT48561.1"/>
    <property type="molecule type" value="Genomic_DNA"/>
</dbReference>
<sequence>MKVTFTGNLHISRRMSTSKNAAPVAPDDLHTLAEDLRVLAGKLRRRLREEAHVGDFTPSQVQVLSLLEREGPATVTALARSLGVRPQSMGETLAVLKAAGLVSGAPDPDDGRQTLLSLTPAFRKKIKASRAAREDWLYRTIQTCFSAAEQQQLAIGVDLLKRLINS</sequence>
<dbReference type="SMART" id="SM00347">
    <property type="entry name" value="HTH_MARR"/>
    <property type="match status" value="1"/>
</dbReference>
<dbReference type="InterPro" id="IPR036390">
    <property type="entry name" value="WH_DNA-bd_sf"/>
</dbReference>
<dbReference type="InterPro" id="IPR052526">
    <property type="entry name" value="HTH-type_Bedaq_tolerance"/>
</dbReference>
<protein>
    <submittedName>
        <fullName evidence="2">Transcriptional regulator, MarR family</fullName>
    </submittedName>
</protein>
<dbReference type="Gene3D" id="1.10.287.100">
    <property type="match status" value="1"/>
</dbReference>
<feature type="domain" description="HTH marR-type" evidence="1">
    <location>
        <begin position="29"/>
        <end position="165"/>
    </location>
</feature>
<dbReference type="CDD" id="cd00090">
    <property type="entry name" value="HTH_ARSR"/>
    <property type="match status" value="1"/>
</dbReference>
<dbReference type="PROSITE" id="PS50995">
    <property type="entry name" value="HTH_MARR_2"/>
    <property type="match status" value="1"/>
</dbReference>
<dbReference type="InterPro" id="IPR011991">
    <property type="entry name" value="ArsR-like_HTH"/>
</dbReference>
<reference evidence="2 3" key="1">
    <citation type="submission" date="2016-12" db="EMBL/GenBank/DDBJ databases">
        <authorList>
            <person name="Song W.-J."/>
            <person name="Kurnit D.M."/>
        </authorList>
    </citation>
    <scope>NUCLEOTIDE SEQUENCE [LARGE SCALE GENOMIC DNA]</scope>
    <source>
        <strain evidence="2 3">STM7296</strain>
    </source>
</reference>
<dbReference type="InterPro" id="IPR036388">
    <property type="entry name" value="WH-like_DNA-bd_sf"/>
</dbReference>
<dbReference type="PANTHER" id="PTHR39515">
    <property type="entry name" value="CONSERVED PROTEIN"/>
    <property type="match status" value="1"/>
</dbReference>
<evidence type="ECO:0000313" key="2">
    <source>
        <dbReference type="EMBL" id="SIT48561.1"/>
    </source>
</evidence>
<dbReference type="PANTHER" id="PTHR39515:SF2">
    <property type="entry name" value="HTH-TYPE TRANSCRIPTIONAL REGULATOR RV0880"/>
    <property type="match status" value="1"/>
</dbReference>
<dbReference type="Gene3D" id="1.10.10.10">
    <property type="entry name" value="Winged helix-like DNA-binding domain superfamily/Winged helix DNA-binding domain"/>
    <property type="match status" value="1"/>
</dbReference>